<feature type="domain" description="LTD" evidence="2">
    <location>
        <begin position="54"/>
        <end position="125"/>
    </location>
</feature>
<gene>
    <name evidence="3" type="ORF">A500_18202</name>
</gene>
<accession>R9BYZ3</accession>
<evidence type="ECO:0000256" key="1">
    <source>
        <dbReference type="SAM" id="SignalP"/>
    </source>
</evidence>
<dbReference type="RefSeq" id="WP_016208858.1">
    <property type="nucleotide sequence ID" value="NZ_ASRV01000218.1"/>
</dbReference>
<proteinExistence type="predicted"/>
<dbReference type="AlphaFoldDB" id="R9BYZ3"/>
<evidence type="ECO:0000313" key="4">
    <source>
        <dbReference type="Proteomes" id="UP000013988"/>
    </source>
</evidence>
<keyword evidence="4" id="KW-1185">Reference proteome</keyword>
<sequence>MIRKKLYKSKLLSLGLTTLMLAKPMEVMAASTKTLLATEYIAEENVKINEIQIPELLITEILPDSKNVNGSDAYEFIEVYNNSDVELNLNDYKLYYNYPDNGDASDTLWVDINKDIKIQPKATIVFG</sequence>
<feature type="chain" id="PRO_5004471393" evidence="1">
    <location>
        <begin position="30"/>
        <end position="127"/>
    </location>
</feature>
<evidence type="ECO:0000313" key="3">
    <source>
        <dbReference type="EMBL" id="EOR20196.1"/>
    </source>
</evidence>
<feature type="signal peptide" evidence="1">
    <location>
        <begin position="1"/>
        <end position="29"/>
    </location>
</feature>
<organism evidence="3 4">
    <name type="scientific">Clostridium sartagoforme AAU1</name>
    <dbReference type="NCBI Taxonomy" id="1202534"/>
    <lineage>
        <taxon>Bacteria</taxon>
        <taxon>Bacillati</taxon>
        <taxon>Bacillota</taxon>
        <taxon>Clostridia</taxon>
        <taxon>Eubacteriales</taxon>
        <taxon>Clostridiaceae</taxon>
        <taxon>Clostridium</taxon>
    </lineage>
</organism>
<dbReference type="InterPro" id="IPR036415">
    <property type="entry name" value="Lamin_tail_dom_sf"/>
</dbReference>
<dbReference type="PATRIC" id="fig|1202534.3.peg.3629"/>
<keyword evidence="1" id="KW-0732">Signal</keyword>
<reference evidence="3 4" key="1">
    <citation type="submission" date="2013-03" db="EMBL/GenBank/DDBJ databases">
        <title>Whole genome shotgun sequencing of Clostridium sartagoforme AAU1.</title>
        <authorList>
            <person name="Joshi C.G."/>
            <person name="Duggirala S.M."/>
            <person name="Nathani N.M."/>
            <person name="Bhatt V.D."/>
            <person name="Patel A.K."/>
            <person name="Pandya P.R."/>
            <person name="KaPatel J.A."/>
        </authorList>
    </citation>
    <scope>NUCLEOTIDE SEQUENCE [LARGE SCALE GENOMIC DNA]</scope>
    <source>
        <strain evidence="3 4">AAU1</strain>
    </source>
</reference>
<evidence type="ECO:0000259" key="2">
    <source>
        <dbReference type="Pfam" id="PF00932"/>
    </source>
</evidence>
<dbReference type="InterPro" id="IPR001322">
    <property type="entry name" value="Lamin_tail_dom"/>
</dbReference>
<dbReference type="EMBL" id="ASRV01000218">
    <property type="protein sequence ID" value="EOR20196.1"/>
    <property type="molecule type" value="Genomic_DNA"/>
</dbReference>
<dbReference type="SUPFAM" id="SSF74853">
    <property type="entry name" value="Lamin A/C globular tail domain"/>
    <property type="match status" value="1"/>
</dbReference>
<name>R9BYZ3_9CLOT</name>
<comment type="caution">
    <text evidence="3">The sequence shown here is derived from an EMBL/GenBank/DDBJ whole genome shotgun (WGS) entry which is preliminary data.</text>
</comment>
<protein>
    <submittedName>
        <fullName evidence="3">Metallophosphoesterase</fullName>
    </submittedName>
</protein>
<dbReference type="Proteomes" id="UP000013988">
    <property type="component" value="Unassembled WGS sequence"/>
</dbReference>
<dbReference type="OrthoDB" id="9772095at2"/>
<dbReference type="Pfam" id="PF00932">
    <property type="entry name" value="LTD"/>
    <property type="match status" value="1"/>
</dbReference>